<dbReference type="PANTHER" id="PTHR11220">
    <property type="entry name" value="HEME-BINDING PROTEIN-RELATED"/>
    <property type="match status" value="1"/>
</dbReference>
<evidence type="ECO:0000313" key="2">
    <source>
        <dbReference type="Proteomes" id="UP000685013"/>
    </source>
</evidence>
<dbReference type="FunFam" id="3.20.80.10:FF:000010">
    <property type="entry name" value="SOUL heme-binding family protein"/>
    <property type="match status" value="1"/>
</dbReference>
<evidence type="ECO:0000313" key="1">
    <source>
        <dbReference type="EMBL" id="KAG6580499.1"/>
    </source>
</evidence>
<name>A0AAV6MFY9_9ROSI</name>
<dbReference type="AlphaFoldDB" id="A0AAV6MFY9"/>
<dbReference type="PANTHER" id="PTHR11220:SF58">
    <property type="entry name" value="SOUL HEME-BINDING FAMILY PROTEIN"/>
    <property type="match status" value="1"/>
</dbReference>
<dbReference type="InterPro" id="IPR006917">
    <property type="entry name" value="SOUL_heme-bd"/>
</dbReference>
<organism evidence="1 2">
    <name type="scientific">Cucurbita argyrosperma subsp. sororia</name>
    <dbReference type="NCBI Taxonomy" id="37648"/>
    <lineage>
        <taxon>Eukaryota</taxon>
        <taxon>Viridiplantae</taxon>
        <taxon>Streptophyta</taxon>
        <taxon>Embryophyta</taxon>
        <taxon>Tracheophyta</taxon>
        <taxon>Spermatophyta</taxon>
        <taxon>Magnoliopsida</taxon>
        <taxon>eudicotyledons</taxon>
        <taxon>Gunneridae</taxon>
        <taxon>Pentapetalae</taxon>
        <taxon>rosids</taxon>
        <taxon>fabids</taxon>
        <taxon>Cucurbitales</taxon>
        <taxon>Cucurbitaceae</taxon>
        <taxon>Cucurbiteae</taxon>
        <taxon>Cucurbita</taxon>
    </lineage>
</organism>
<gene>
    <name evidence="1" type="ORF">SDJN03_20501</name>
</gene>
<reference evidence="1 2" key="1">
    <citation type="journal article" date="2021" name="Hortic Res">
        <title>The domestication of Cucurbita argyrosperma as revealed by the genome of its wild relative.</title>
        <authorList>
            <person name="Barrera-Redondo J."/>
            <person name="Sanchez-de la Vega G."/>
            <person name="Aguirre-Liguori J.A."/>
            <person name="Castellanos-Morales G."/>
            <person name="Gutierrez-Guerrero Y.T."/>
            <person name="Aguirre-Dugua X."/>
            <person name="Aguirre-Planter E."/>
            <person name="Tenaillon M.I."/>
            <person name="Lira-Saade R."/>
            <person name="Eguiarte L.E."/>
        </authorList>
    </citation>
    <scope>NUCLEOTIDE SEQUENCE [LARGE SCALE GENOMIC DNA]</scope>
    <source>
        <strain evidence="1">JBR-2021</strain>
    </source>
</reference>
<dbReference type="EMBL" id="JAGKQH010000014">
    <property type="protein sequence ID" value="KAG6580499.1"/>
    <property type="molecule type" value="Genomic_DNA"/>
</dbReference>
<comment type="caution">
    <text evidence="1">The sequence shown here is derived from an EMBL/GenBank/DDBJ whole genome shotgun (WGS) entry which is preliminary data.</text>
</comment>
<protein>
    <submittedName>
        <fullName evidence="1">Heme-binding-like protein, chloroplastic</fullName>
    </submittedName>
</protein>
<dbReference type="Pfam" id="PF04832">
    <property type="entry name" value="SOUL"/>
    <property type="match status" value="1"/>
</dbReference>
<keyword evidence="2" id="KW-1185">Reference proteome</keyword>
<feature type="non-terminal residue" evidence="1">
    <location>
        <position position="1"/>
    </location>
</feature>
<sequence length="224" mass="24639">MGLIFGKISVETPKYELIQSTADYEIRKYEPSVVAEVTYDPTQFRGNRDGGFTVLAKYIGAIGEPQNIKSEKVAMTAPVITKSEKISMTAPVVTGGGGGEGKPVTMQFVLPSKYKKAEEAPKPADGSVSIREEGERKVAVVRFSGIATEGVVAQKVENLKKSLEKDGLREELDYDDDDVEKNERKSQELACMDEPYYLPFELVPSSSRHLSQCPSSPRKKTILV</sequence>
<accession>A0AAV6MFY9</accession>
<dbReference type="Proteomes" id="UP000685013">
    <property type="component" value="Chromosome 14"/>
</dbReference>
<proteinExistence type="predicted"/>